<accession>A0A7S0N7R2</accession>
<dbReference type="InterPro" id="IPR004810">
    <property type="entry name" value="PurU"/>
</dbReference>
<gene>
    <name evidence="4" type="ORF">POBO1169_LOCUS6645</name>
</gene>
<dbReference type="Gene3D" id="3.40.50.170">
    <property type="entry name" value="Formyl transferase, N-terminal domain"/>
    <property type="match status" value="1"/>
</dbReference>
<dbReference type="InterPro" id="IPR002376">
    <property type="entry name" value="Formyl_transf_N"/>
</dbReference>
<name>A0A7S0N7R2_9CHLO</name>
<dbReference type="GO" id="GO:0006730">
    <property type="term" value="P:one-carbon metabolic process"/>
    <property type="evidence" value="ECO:0007669"/>
    <property type="project" value="UniProtKB-KW"/>
</dbReference>
<evidence type="ECO:0000256" key="2">
    <source>
        <dbReference type="ARBA" id="ARBA00022801"/>
    </source>
</evidence>
<dbReference type="Gene3D" id="3.30.70.260">
    <property type="match status" value="1"/>
</dbReference>
<dbReference type="PANTHER" id="PTHR42706">
    <property type="entry name" value="FORMYLTETRAHYDROFOLATE DEFORMYLASE"/>
    <property type="match status" value="1"/>
</dbReference>
<keyword evidence="2" id="KW-0378">Hydrolase</keyword>
<feature type="domain" description="Formyl transferase N-terminal" evidence="3">
    <location>
        <begin position="163"/>
        <end position="345"/>
    </location>
</feature>
<dbReference type="PRINTS" id="PR01575">
    <property type="entry name" value="FFH4HYDRLASE"/>
</dbReference>
<dbReference type="GO" id="GO:0006189">
    <property type="term" value="P:'de novo' IMP biosynthetic process"/>
    <property type="evidence" value="ECO:0007669"/>
    <property type="project" value="InterPro"/>
</dbReference>
<organism evidence="4">
    <name type="scientific">Pyramimonas obovata</name>
    <dbReference type="NCBI Taxonomy" id="1411642"/>
    <lineage>
        <taxon>Eukaryota</taxon>
        <taxon>Viridiplantae</taxon>
        <taxon>Chlorophyta</taxon>
        <taxon>Pyramimonadophyceae</taxon>
        <taxon>Pyramimonadales</taxon>
        <taxon>Pyramimonadaceae</taxon>
        <taxon>Pyramimonas</taxon>
        <taxon>Pyramimonas incertae sedis</taxon>
    </lineage>
</organism>
<keyword evidence="1" id="KW-0554">One-carbon metabolism</keyword>
<evidence type="ECO:0000313" key="4">
    <source>
        <dbReference type="EMBL" id="CAD8661018.1"/>
    </source>
</evidence>
<reference evidence="4" key="1">
    <citation type="submission" date="2021-01" db="EMBL/GenBank/DDBJ databases">
        <authorList>
            <person name="Corre E."/>
            <person name="Pelletier E."/>
            <person name="Niang G."/>
            <person name="Scheremetjew M."/>
            <person name="Finn R."/>
            <person name="Kale V."/>
            <person name="Holt S."/>
            <person name="Cochrane G."/>
            <person name="Meng A."/>
            <person name="Brown T."/>
            <person name="Cohen L."/>
        </authorList>
    </citation>
    <scope>NUCLEOTIDE SEQUENCE</scope>
    <source>
        <strain evidence="4">CCMP722</strain>
    </source>
</reference>
<dbReference type="GO" id="GO:0008864">
    <property type="term" value="F:formyltetrahydrofolate deformylase activity"/>
    <property type="evidence" value="ECO:0007669"/>
    <property type="project" value="InterPro"/>
</dbReference>
<sequence length="369" mass="41530">MLRQIGLRSLRARLPTRSICCAQVFAEGVNTNVQSTSYDAAPWTHRSMTNAANKCLPDAHLQSAHHTSSHTAHGVLLFNCRDQLGVTASIAKHIADNKANLTSLDLFIDQEDPYNPNFHSRVTFSFNEKTWPDSHITEDIAALAAEFAAKTTLYIPGITPQKRLGILVSKQDHCLMDLLNRWELGKLDCRIQFVASNHPQSEVVLHRLARFNIPFVKLPTSPDDKASPDQPRKQEQALLQLAKDTDFLVLARYMQVLSGAFLKEYNRDVINIHHGLLPSFKGANPYRQAFNAGVKMIGATSHFVTEELDSGPIIEQLVDRVSHRDDVSQFAIKSKTLEMRCLTDAVTYFLDNRLIRYGTQPNERVMTLN</sequence>
<dbReference type="AlphaFoldDB" id="A0A7S0N7R2"/>
<dbReference type="EMBL" id="HBFA01012773">
    <property type="protein sequence ID" value="CAD8661018.1"/>
    <property type="molecule type" value="Transcribed_RNA"/>
</dbReference>
<dbReference type="PANTHER" id="PTHR42706:SF1">
    <property type="entry name" value="FORMYLTETRAHYDROFOLATE DEFORMYLASE 2, MITOCHONDRIAL"/>
    <property type="match status" value="1"/>
</dbReference>
<dbReference type="Pfam" id="PF00551">
    <property type="entry name" value="Formyl_trans_N"/>
    <property type="match status" value="1"/>
</dbReference>
<protein>
    <recommendedName>
        <fullName evidence="3">Formyl transferase N-terminal domain-containing protein</fullName>
    </recommendedName>
</protein>
<dbReference type="InterPro" id="IPR045865">
    <property type="entry name" value="ACT-like_dom_sf"/>
</dbReference>
<dbReference type="SUPFAM" id="SSF53328">
    <property type="entry name" value="Formyltransferase"/>
    <property type="match status" value="1"/>
</dbReference>
<dbReference type="NCBIfam" id="NF004684">
    <property type="entry name" value="PRK06027.1"/>
    <property type="match status" value="1"/>
</dbReference>
<dbReference type="SUPFAM" id="SSF55021">
    <property type="entry name" value="ACT-like"/>
    <property type="match status" value="1"/>
</dbReference>
<evidence type="ECO:0000256" key="1">
    <source>
        <dbReference type="ARBA" id="ARBA00022563"/>
    </source>
</evidence>
<dbReference type="InterPro" id="IPR036477">
    <property type="entry name" value="Formyl_transf_N_sf"/>
</dbReference>
<proteinExistence type="predicted"/>
<evidence type="ECO:0000259" key="3">
    <source>
        <dbReference type="Pfam" id="PF00551"/>
    </source>
</evidence>